<feature type="compositionally biased region" description="Acidic residues" evidence="1">
    <location>
        <begin position="51"/>
        <end position="64"/>
    </location>
</feature>
<accession>A0AAD5WMU5</accession>
<proteinExistence type="predicted"/>
<gene>
    <name evidence="2" type="ORF">MKZ38_007713</name>
</gene>
<evidence type="ECO:0000313" key="2">
    <source>
        <dbReference type="EMBL" id="KAJ2894337.1"/>
    </source>
</evidence>
<sequence>MDHSKLNTTGRRHRMACSNLKVPSGTDPSSSPGRRSMETSGSWVTIPSIFTDDDDDDDDDDDETMPEYIHALSVQLSALGRNPAGYFRMKVKLKACEGTAIIIPSPDNTARFNTAFRTATENHEKAAYLAGWLTGVTQGAFDAEKRRLQASHQHAHFLRHLRLVRLACRSSLQRQTTTEKSKGPRKRTSAFCEVQTESGVATSFQGPWLKTFQIPSPSAARKYPAMITKNRNIGSSRDIMSSPALRAETARIHSI</sequence>
<evidence type="ECO:0000256" key="1">
    <source>
        <dbReference type="SAM" id="MobiDB-lite"/>
    </source>
</evidence>
<feature type="region of interest" description="Disordered" evidence="1">
    <location>
        <begin position="1"/>
        <end position="64"/>
    </location>
</feature>
<reference evidence="2" key="1">
    <citation type="submission" date="2022-07" db="EMBL/GenBank/DDBJ databases">
        <title>Draft genome sequence of Zalerion maritima ATCC 34329, a (micro)plastics degrading marine fungus.</title>
        <authorList>
            <person name="Paco A."/>
            <person name="Goncalves M.F.M."/>
            <person name="Rocha-Santos T.A.P."/>
            <person name="Alves A."/>
        </authorList>
    </citation>
    <scope>NUCLEOTIDE SEQUENCE</scope>
    <source>
        <strain evidence="2">ATCC 34329</strain>
    </source>
</reference>
<comment type="caution">
    <text evidence="2">The sequence shown here is derived from an EMBL/GenBank/DDBJ whole genome shotgun (WGS) entry which is preliminary data.</text>
</comment>
<protein>
    <submittedName>
        <fullName evidence="2">Uncharacterized protein</fullName>
    </submittedName>
</protein>
<evidence type="ECO:0000313" key="3">
    <source>
        <dbReference type="Proteomes" id="UP001201980"/>
    </source>
</evidence>
<keyword evidence="3" id="KW-1185">Reference proteome</keyword>
<dbReference type="EMBL" id="JAKWBI020000503">
    <property type="protein sequence ID" value="KAJ2894337.1"/>
    <property type="molecule type" value="Genomic_DNA"/>
</dbReference>
<dbReference type="Proteomes" id="UP001201980">
    <property type="component" value="Unassembled WGS sequence"/>
</dbReference>
<organism evidence="2 3">
    <name type="scientific">Zalerion maritima</name>
    <dbReference type="NCBI Taxonomy" id="339359"/>
    <lineage>
        <taxon>Eukaryota</taxon>
        <taxon>Fungi</taxon>
        <taxon>Dikarya</taxon>
        <taxon>Ascomycota</taxon>
        <taxon>Pezizomycotina</taxon>
        <taxon>Sordariomycetes</taxon>
        <taxon>Lulworthiomycetidae</taxon>
        <taxon>Lulworthiales</taxon>
        <taxon>Lulworthiaceae</taxon>
        <taxon>Zalerion</taxon>
    </lineage>
</organism>
<name>A0AAD5WMU5_9PEZI</name>
<dbReference type="AlphaFoldDB" id="A0AAD5WMU5"/>
<feature type="compositionally biased region" description="Polar residues" evidence="1">
    <location>
        <begin position="26"/>
        <end position="45"/>
    </location>
</feature>